<dbReference type="EMBL" id="JABFUD020000013">
    <property type="protein sequence ID" value="KAI5071599.1"/>
    <property type="molecule type" value="Genomic_DNA"/>
</dbReference>
<dbReference type="SMART" id="SM00028">
    <property type="entry name" value="TPR"/>
    <property type="match status" value="3"/>
</dbReference>
<dbReference type="SUPFAM" id="SSF82199">
    <property type="entry name" value="SET domain"/>
    <property type="match status" value="1"/>
</dbReference>
<dbReference type="InterPro" id="IPR046341">
    <property type="entry name" value="SET_dom_sf"/>
</dbReference>
<organism evidence="3 4">
    <name type="scientific">Adiantum capillus-veneris</name>
    <name type="common">Maidenhair fern</name>
    <dbReference type="NCBI Taxonomy" id="13818"/>
    <lineage>
        <taxon>Eukaryota</taxon>
        <taxon>Viridiplantae</taxon>
        <taxon>Streptophyta</taxon>
        <taxon>Embryophyta</taxon>
        <taxon>Tracheophyta</taxon>
        <taxon>Polypodiopsida</taxon>
        <taxon>Polypodiidae</taxon>
        <taxon>Polypodiales</taxon>
        <taxon>Pteridineae</taxon>
        <taxon>Pteridaceae</taxon>
        <taxon>Vittarioideae</taxon>
        <taxon>Adiantum</taxon>
    </lineage>
</organism>
<dbReference type="OrthoDB" id="1028014at2759"/>
<comment type="caution">
    <text evidence="3">The sequence shown here is derived from an EMBL/GenBank/DDBJ whole genome shotgun (WGS) entry which is preliminary data.</text>
</comment>
<feature type="domain" description="SET" evidence="2">
    <location>
        <begin position="394"/>
        <end position="599"/>
    </location>
</feature>
<reference evidence="3" key="1">
    <citation type="submission" date="2021-01" db="EMBL/GenBank/DDBJ databases">
        <title>Adiantum capillus-veneris genome.</title>
        <authorList>
            <person name="Fang Y."/>
            <person name="Liao Q."/>
        </authorList>
    </citation>
    <scope>NUCLEOTIDE SEQUENCE</scope>
    <source>
        <strain evidence="3">H3</strain>
        <tissue evidence="3">Leaf</tissue>
    </source>
</reference>
<feature type="compositionally biased region" description="Low complexity" evidence="1">
    <location>
        <begin position="200"/>
        <end position="213"/>
    </location>
</feature>
<dbReference type="InterPro" id="IPR053209">
    <property type="entry name" value="Gramillin-biosynth_MTr"/>
</dbReference>
<dbReference type="Proteomes" id="UP000886520">
    <property type="component" value="Chromosome 13"/>
</dbReference>
<dbReference type="InterPro" id="IPR001214">
    <property type="entry name" value="SET_dom"/>
</dbReference>
<dbReference type="PROSITE" id="PS50280">
    <property type="entry name" value="SET"/>
    <property type="match status" value="1"/>
</dbReference>
<dbReference type="SUPFAM" id="SSF48452">
    <property type="entry name" value="TPR-like"/>
    <property type="match status" value="1"/>
</dbReference>
<protein>
    <recommendedName>
        <fullName evidence="2">SET domain-containing protein</fullName>
    </recommendedName>
</protein>
<evidence type="ECO:0000313" key="3">
    <source>
        <dbReference type="EMBL" id="KAI5071599.1"/>
    </source>
</evidence>
<dbReference type="Pfam" id="PF00856">
    <property type="entry name" value="SET"/>
    <property type="match status" value="1"/>
</dbReference>
<dbReference type="Gene3D" id="1.25.40.10">
    <property type="entry name" value="Tetratricopeptide repeat domain"/>
    <property type="match status" value="1"/>
</dbReference>
<dbReference type="Gene3D" id="2.170.270.10">
    <property type="entry name" value="SET domain"/>
    <property type="match status" value="1"/>
</dbReference>
<dbReference type="AlphaFoldDB" id="A0A9D4UPB0"/>
<dbReference type="PANTHER" id="PTHR47643">
    <property type="entry name" value="TPR DOMAIN PROTEIN (AFU_ORTHOLOGUE AFUA_5G12710)"/>
    <property type="match status" value="1"/>
</dbReference>
<proteinExistence type="predicted"/>
<gene>
    <name evidence="3" type="ORF">GOP47_0013850</name>
</gene>
<dbReference type="InterPro" id="IPR011990">
    <property type="entry name" value="TPR-like_helical_dom_sf"/>
</dbReference>
<dbReference type="CDD" id="cd20071">
    <property type="entry name" value="SET_SMYD"/>
    <property type="match status" value="1"/>
</dbReference>
<evidence type="ECO:0000259" key="2">
    <source>
        <dbReference type="PROSITE" id="PS50280"/>
    </source>
</evidence>
<evidence type="ECO:0000256" key="1">
    <source>
        <dbReference type="SAM" id="MobiDB-lite"/>
    </source>
</evidence>
<sequence length="790" mass="87831">MELGKLLLRARMMLDAAAHATGEDEEEEEDELVLNLEYCSKDNLVRAHDQLLAHLKPVNNLREISAPIVIGASEAATSSRPLRGLRPIHIRNLQVNCHHQGRVLYGELCVEPLKMVAVQTIVLDEAGHAAKLSVYNALPNQHFVQKMGTLFRKGLKVAIKEPYFKVAMDGSLIIRVDNPADFVRNPKERQGSGISDTSAPTSSLSPLFVTSSSPDQPTAVLDAHGLRVQGNQAFAAQDWKEAIRLYGDALKILLQYKETSSFSPSALSMSQVTKELVLGFSNRAEARLRLKHFEAAERDARKALQLQKNHVKSCSRRGRALHGLHLYKEAALCFKIALLQMGRGEDGMSVKDLRSALQASEICERQAKTGQYDLLKMWREVEQGREPLCGEYIGPVEIGPARERSLGRGLLVTRDVEPGDLLMVSKAVAHAEVDRSSLMTGLSKEQISAACTGSKSLSPVSSTYHDDLAFQIVDRALSSKRFREQVNNLSSTDASRVENNIPDMDLFVPKLSLTEQDDAYDVEEKVNLESFDMESIRMATSSNALEIAGECCATLWLLPSFINHSCVPNAWWVKLGKEALFVRAVRHLSKGQEVLISYLDNPALPLSPRASFLQHCRGFECRCERCSFENTMEPFLRFLENDAILRFVDMAAALEVVKSLEWAFNNVTSFEDEKKKQWLRTSYLASYTAHLDNASFLQTLKDIHPLETIVRATHETLGGSELLLNVIRQRVDLEECSPYVRGIVAGMSVCLYGKQAPAALTKLVALRGSMLEKAKFGLLATVCAKHEESL</sequence>
<dbReference type="InterPro" id="IPR019734">
    <property type="entry name" value="TPR_rpt"/>
</dbReference>
<name>A0A9D4UPB0_ADICA</name>
<evidence type="ECO:0000313" key="4">
    <source>
        <dbReference type="Proteomes" id="UP000886520"/>
    </source>
</evidence>
<dbReference type="PANTHER" id="PTHR47643:SF2">
    <property type="entry name" value="TPR DOMAIN PROTEIN (AFU_ORTHOLOGUE AFUA_5G12710)"/>
    <property type="match status" value="1"/>
</dbReference>
<feature type="region of interest" description="Disordered" evidence="1">
    <location>
        <begin position="185"/>
        <end position="213"/>
    </location>
</feature>
<accession>A0A9D4UPB0</accession>
<keyword evidence="4" id="KW-1185">Reference proteome</keyword>